<evidence type="ECO:0000256" key="3">
    <source>
        <dbReference type="ARBA" id="ARBA00022692"/>
    </source>
</evidence>
<dbReference type="GO" id="GO:0016020">
    <property type="term" value="C:membrane"/>
    <property type="evidence" value="ECO:0007669"/>
    <property type="project" value="UniProtKB-SubCell"/>
</dbReference>
<gene>
    <name evidence="7" type="ORF">SAMN05444158_1764</name>
</gene>
<keyword evidence="5 6" id="KW-0472">Membrane</keyword>
<name>A0A1H1RFA4_9BRAD</name>
<protein>
    <submittedName>
        <fullName evidence="7">Integral membrane protein, YjbE family</fullName>
    </submittedName>
</protein>
<comment type="similarity">
    <text evidence="2">Belongs to the TerC family.</text>
</comment>
<feature type="transmembrane region" description="Helical" evidence="6">
    <location>
        <begin position="185"/>
        <end position="203"/>
    </location>
</feature>
<dbReference type="Pfam" id="PF03741">
    <property type="entry name" value="TerC"/>
    <property type="match status" value="1"/>
</dbReference>
<reference evidence="8" key="1">
    <citation type="submission" date="2016-10" db="EMBL/GenBank/DDBJ databases">
        <authorList>
            <person name="Varghese N."/>
            <person name="Submissions S."/>
        </authorList>
    </citation>
    <scope>NUCLEOTIDE SEQUENCE [LARGE SCALE GENOMIC DNA]</scope>
    <source>
        <strain evidence="8">GAS369</strain>
    </source>
</reference>
<organism evidence="7 8">
    <name type="scientific">Bradyrhizobium canariense</name>
    <dbReference type="NCBI Taxonomy" id="255045"/>
    <lineage>
        <taxon>Bacteria</taxon>
        <taxon>Pseudomonadati</taxon>
        <taxon>Pseudomonadota</taxon>
        <taxon>Alphaproteobacteria</taxon>
        <taxon>Hyphomicrobiales</taxon>
        <taxon>Nitrobacteraceae</taxon>
        <taxon>Bradyrhizobium</taxon>
    </lineage>
</organism>
<evidence type="ECO:0000256" key="2">
    <source>
        <dbReference type="ARBA" id="ARBA00007511"/>
    </source>
</evidence>
<keyword evidence="4 6" id="KW-1133">Transmembrane helix</keyword>
<dbReference type="AlphaFoldDB" id="A0A1H1RFA4"/>
<evidence type="ECO:0000256" key="6">
    <source>
        <dbReference type="SAM" id="Phobius"/>
    </source>
</evidence>
<evidence type="ECO:0000313" key="8">
    <source>
        <dbReference type="Proteomes" id="UP000243904"/>
    </source>
</evidence>
<proteinExistence type="inferred from homology"/>
<accession>A0A1H1RFA4</accession>
<dbReference type="RefSeq" id="WP_146686959.1">
    <property type="nucleotide sequence ID" value="NZ_LT629750.1"/>
</dbReference>
<sequence length="289" mass="30872">MSWLSQVFDPASVSAFLTQLQADLQTPVFWLAVGKIIWINVLLSGDNALVIAMACRGLAPPQRLWGMVIGAGIAVILLIAFTGIVATLMVLPYLKLVGGLALLLIAAKLLVPEDESDDVTAGTSLWHAIRIVVIADIIMSLDNVIAVAAAANGQLSLLVLGLAISIPMIIAGAALIMMVLDRFPILIWLGATLLGWIAGDVIASDPADHPFLQRLLDGRIELSFDATSTLLHWSPHFSLDGDLLEYLCSALGAIAVLVVGSIWRRRKLRQIERVVLPAAGEAAQPIERS</sequence>
<evidence type="ECO:0000256" key="1">
    <source>
        <dbReference type="ARBA" id="ARBA00004141"/>
    </source>
</evidence>
<feature type="transmembrane region" description="Helical" evidence="6">
    <location>
        <begin position="131"/>
        <end position="151"/>
    </location>
</feature>
<dbReference type="InterPro" id="IPR005496">
    <property type="entry name" value="Integral_membrane_TerC"/>
</dbReference>
<evidence type="ECO:0000256" key="4">
    <source>
        <dbReference type="ARBA" id="ARBA00022989"/>
    </source>
</evidence>
<comment type="subcellular location">
    <subcellularLocation>
        <location evidence="1">Membrane</location>
        <topology evidence="1">Multi-pass membrane protein</topology>
    </subcellularLocation>
</comment>
<feature type="transmembrane region" description="Helical" evidence="6">
    <location>
        <begin position="243"/>
        <end position="263"/>
    </location>
</feature>
<evidence type="ECO:0000313" key="7">
    <source>
        <dbReference type="EMBL" id="SDS34353.1"/>
    </source>
</evidence>
<feature type="transmembrane region" description="Helical" evidence="6">
    <location>
        <begin position="64"/>
        <end position="86"/>
    </location>
</feature>
<evidence type="ECO:0000256" key="5">
    <source>
        <dbReference type="ARBA" id="ARBA00023136"/>
    </source>
</evidence>
<feature type="transmembrane region" description="Helical" evidence="6">
    <location>
        <begin position="92"/>
        <end position="111"/>
    </location>
</feature>
<keyword evidence="8" id="KW-1185">Reference proteome</keyword>
<dbReference type="PANTHER" id="PTHR30238">
    <property type="entry name" value="MEMBRANE BOUND PREDICTED REDOX MODULATOR"/>
    <property type="match status" value="1"/>
</dbReference>
<dbReference type="Proteomes" id="UP000243904">
    <property type="component" value="Chromosome I"/>
</dbReference>
<keyword evidence="3 6" id="KW-0812">Transmembrane</keyword>
<dbReference type="EMBL" id="LT629750">
    <property type="protein sequence ID" value="SDS34353.1"/>
    <property type="molecule type" value="Genomic_DNA"/>
</dbReference>
<dbReference type="InterPro" id="IPR022301">
    <property type="entry name" value="Integral_membrane_YjbE"/>
</dbReference>
<feature type="transmembrane region" description="Helical" evidence="6">
    <location>
        <begin position="28"/>
        <end position="52"/>
    </location>
</feature>
<dbReference type="NCBIfam" id="TIGR03717">
    <property type="entry name" value="R_switched_YjbE"/>
    <property type="match status" value="1"/>
</dbReference>
<dbReference type="PANTHER" id="PTHR30238:SF4">
    <property type="entry name" value="SLL1022 PROTEIN"/>
    <property type="match status" value="1"/>
</dbReference>
<feature type="transmembrane region" description="Helical" evidence="6">
    <location>
        <begin position="157"/>
        <end position="178"/>
    </location>
</feature>